<name>A0A9D3UE91_9ROSI</name>
<comment type="caution">
    <text evidence="1">The sequence shown here is derived from an EMBL/GenBank/DDBJ whole genome shotgun (WGS) entry which is preliminary data.</text>
</comment>
<dbReference type="EMBL" id="JAIQCV010000012">
    <property type="protein sequence ID" value="KAH1038724.1"/>
    <property type="molecule type" value="Genomic_DNA"/>
</dbReference>
<dbReference type="AlphaFoldDB" id="A0A9D3UE91"/>
<proteinExistence type="predicted"/>
<gene>
    <name evidence="1" type="ORF">J1N35_040467</name>
</gene>
<organism evidence="1 2">
    <name type="scientific">Gossypium stocksii</name>
    <dbReference type="NCBI Taxonomy" id="47602"/>
    <lineage>
        <taxon>Eukaryota</taxon>
        <taxon>Viridiplantae</taxon>
        <taxon>Streptophyta</taxon>
        <taxon>Embryophyta</taxon>
        <taxon>Tracheophyta</taxon>
        <taxon>Spermatophyta</taxon>
        <taxon>Magnoliopsida</taxon>
        <taxon>eudicotyledons</taxon>
        <taxon>Gunneridae</taxon>
        <taxon>Pentapetalae</taxon>
        <taxon>rosids</taxon>
        <taxon>malvids</taxon>
        <taxon>Malvales</taxon>
        <taxon>Malvaceae</taxon>
        <taxon>Malvoideae</taxon>
        <taxon>Gossypium</taxon>
    </lineage>
</organism>
<evidence type="ECO:0000313" key="1">
    <source>
        <dbReference type="EMBL" id="KAH1038724.1"/>
    </source>
</evidence>
<sequence>MQLSWNGQLSNLFSPSRVIRQGDPLPLYLFVLCMERLAQVIALEVNGGRWKPIKSSREGPMIIYLFFFADDLILFAEVLMGQMGVVNSIPYRFYVNLGHRLNRDKTQVFFSKNVSTMMVMNLSNGLRFQRVDDLESEDVVSCGNDHIGEVCSSSYSDIYNDNRMTTNFLWKLVWRFKGPQKVSLPMVLVQLSGRIVVFDGSSVVTVEGVARDRVGQWLGGFSRKVGVCPVFEVELWGPLRAII</sequence>
<reference evidence="1 2" key="1">
    <citation type="journal article" date="2021" name="Plant Biotechnol. J.">
        <title>Multi-omics assisted identification of the key and species-specific regulatory components of drought-tolerant mechanisms in Gossypium stocksii.</title>
        <authorList>
            <person name="Yu D."/>
            <person name="Ke L."/>
            <person name="Zhang D."/>
            <person name="Wu Y."/>
            <person name="Sun Y."/>
            <person name="Mei J."/>
            <person name="Sun J."/>
            <person name="Sun Y."/>
        </authorList>
    </citation>
    <scope>NUCLEOTIDE SEQUENCE [LARGE SCALE GENOMIC DNA]</scope>
    <source>
        <strain evidence="2">cv. E1</strain>
        <tissue evidence="1">Leaf</tissue>
    </source>
</reference>
<protein>
    <recommendedName>
        <fullName evidence="3">Reverse transcriptase domain-containing protein</fullName>
    </recommendedName>
</protein>
<accession>A0A9D3UE91</accession>
<evidence type="ECO:0008006" key="3">
    <source>
        <dbReference type="Google" id="ProtNLM"/>
    </source>
</evidence>
<dbReference type="Proteomes" id="UP000828251">
    <property type="component" value="Unassembled WGS sequence"/>
</dbReference>
<keyword evidence="2" id="KW-1185">Reference proteome</keyword>
<evidence type="ECO:0000313" key="2">
    <source>
        <dbReference type="Proteomes" id="UP000828251"/>
    </source>
</evidence>